<reference evidence="3 4" key="1">
    <citation type="submission" date="2024-03" db="EMBL/GenBank/DDBJ databases">
        <title>Draft genome sequence of Pseudonocardia nematodicida JCM 31783.</title>
        <authorList>
            <person name="Butdee W."/>
            <person name="Duangmal K."/>
        </authorList>
    </citation>
    <scope>NUCLEOTIDE SEQUENCE [LARGE SCALE GENOMIC DNA]</scope>
    <source>
        <strain evidence="3 4">JCM 31783</strain>
    </source>
</reference>
<sequence length="237" mass="25561">MTSLADRPVAHTPVRPSRLRFEAHAVHLPPEPARRGPDDRFRMLIVCTGNICRSPAAELLMRHLLIGRLGGREAARIEISSAGVVAVVGAGMHPLTRAQLAPWGLAPRSNGFRARQLDDDVVRGVDLILGANVRHRSAVLERFPHVVDRTFALREFARLAGAVDPGVLPSGLVERSRALVGAARSRRGTIPQADDTVPDPMGLPEAAHRDAVSLVFEAACGIADAVAPRTRESRRHA</sequence>
<keyword evidence="4" id="KW-1185">Reference proteome</keyword>
<dbReference type="Proteomes" id="UP001494902">
    <property type="component" value="Unassembled WGS sequence"/>
</dbReference>
<dbReference type="InterPro" id="IPR036196">
    <property type="entry name" value="Ptyr_pPase_sf"/>
</dbReference>
<dbReference type="PANTHER" id="PTHR11717">
    <property type="entry name" value="LOW MOLECULAR WEIGHT PROTEIN TYROSINE PHOSPHATASE"/>
    <property type="match status" value="1"/>
</dbReference>
<dbReference type="EC" id="3.1.3.48" evidence="1"/>
<organism evidence="3 4">
    <name type="scientific">Pseudonocardia nematodicida</name>
    <dbReference type="NCBI Taxonomy" id="1206997"/>
    <lineage>
        <taxon>Bacteria</taxon>
        <taxon>Bacillati</taxon>
        <taxon>Actinomycetota</taxon>
        <taxon>Actinomycetes</taxon>
        <taxon>Pseudonocardiales</taxon>
        <taxon>Pseudonocardiaceae</taxon>
        <taxon>Pseudonocardia</taxon>
    </lineage>
</organism>
<dbReference type="SUPFAM" id="SSF52788">
    <property type="entry name" value="Phosphotyrosine protein phosphatases I"/>
    <property type="match status" value="1"/>
</dbReference>
<evidence type="ECO:0000256" key="1">
    <source>
        <dbReference type="ARBA" id="ARBA00013064"/>
    </source>
</evidence>
<evidence type="ECO:0000313" key="3">
    <source>
        <dbReference type="EMBL" id="MEQ3549042.1"/>
    </source>
</evidence>
<evidence type="ECO:0000313" key="4">
    <source>
        <dbReference type="Proteomes" id="UP001494902"/>
    </source>
</evidence>
<dbReference type="Gene3D" id="3.40.50.2300">
    <property type="match status" value="1"/>
</dbReference>
<dbReference type="PANTHER" id="PTHR11717:SF7">
    <property type="entry name" value="LOW MOLECULAR WEIGHT PHOSPHOTYROSINE PROTEIN PHOSPHATASE"/>
    <property type="match status" value="1"/>
</dbReference>
<proteinExistence type="predicted"/>
<feature type="domain" description="Phosphotyrosine protein phosphatase I" evidence="2">
    <location>
        <begin position="41"/>
        <end position="182"/>
    </location>
</feature>
<gene>
    <name evidence="3" type="ORF">WIS52_01050</name>
</gene>
<name>A0ABV1K3K2_9PSEU</name>
<dbReference type="EMBL" id="JBEDNQ010000001">
    <property type="protein sequence ID" value="MEQ3549042.1"/>
    <property type="molecule type" value="Genomic_DNA"/>
</dbReference>
<dbReference type="RefSeq" id="WP_349296134.1">
    <property type="nucleotide sequence ID" value="NZ_JBEDNQ010000001.1"/>
</dbReference>
<dbReference type="SMART" id="SM00226">
    <property type="entry name" value="LMWPc"/>
    <property type="match status" value="1"/>
</dbReference>
<protein>
    <recommendedName>
        <fullName evidence="1">protein-tyrosine-phosphatase</fullName>
        <ecNumber evidence="1">3.1.3.48</ecNumber>
    </recommendedName>
</protein>
<comment type="caution">
    <text evidence="3">The sequence shown here is derived from an EMBL/GenBank/DDBJ whole genome shotgun (WGS) entry which is preliminary data.</text>
</comment>
<dbReference type="Pfam" id="PF01451">
    <property type="entry name" value="LMWPc"/>
    <property type="match status" value="1"/>
</dbReference>
<dbReference type="InterPro" id="IPR050438">
    <property type="entry name" value="LMW_PTPase"/>
</dbReference>
<dbReference type="InterPro" id="IPR023485">
    <property type="entry name" value="Ptyr_pPase"/>
</dbReference>
<accession>A0ABV1K3K2</accession>
<evidence type="ECO:0000259" key="2">
    <source>
        <dbReference type="SMART" id="SM00226"/>
    </source>
</evidence>